<evidence type="ECO:0000256" key="1">
    <source>
        <dbReference type="SAM" id="MobiDB-lite"/>
    </source>
</evidence>
<protein>
    <submittedName>
        <fullName evidence="2">Uncharacterized protein</fullName>
    </submittedName>
</protein>
<sequence>MGLPARLARRCVRCAAMCGGRMRRPGLRRRRKGALDARRAERGGTAESEALVRRMVRVLTGPARVGRTGSARSAPIGRIVRPGRRVHGMATERRSDRLAPSGPCGVKGPSVDRGSRNRDVLMGSVAHASREKNDRTQNAVPVFRIGGVPMPSVARGFRTKGDQTTGAGHGSRKKGALTEIDVHAFRGRAGLMESVVHVSREKVALTPIAAPVSRAKGCLTPIAVPVSREEGAGTESVDPDSRMTGARSVPHGTGRAETNAHGVVGRLAWRGRKAVTAEAAEGLHAPDRACVCARRSVAQSRLKRIPTVLLTAMKLRAGPRCLRRHARSPETFRQSSRNRNPLWHTPKACA</sequence>
<reference evidence="2 3" key="1">
    <citation type="submission" date="2016-10" db="EMBL/GenBank/DDBJ databases">
        <authorList>
            <person name="de Groot N.N."/>
        </authorList>
    </citation>
    <scope>NUCLEOTIDE SEQUENCE [LARGE SCALE GENOMIC DNA]</scope>
    <source>
        <strain evidence="2 3">DSM 15123</strain>
    </source>
</reference>
<feature type="compositionally biased region" description="Basic and acidic residues" evidence="1">
    <location>
        <begin position="33"/>
        <end position="44"/>
    </location>
</feature>
<dbReference type="AlphaFoldDB" id="A0A1H8JZ67"/>
<organism evidence="2 3">
    <name type="scientific">Brachymonas denitrificans DSM 15123</name>
    <dbReference type="NCBI Taxonomy" id="1121117"/>
    <lineage>
        <taxon>Bacteria</taxon>
        <taxon>Pseudomonadati</taxon>
        <taxon>Pseudomonadota</taxon>
        <taxon>Betaproteobacteria</taxon>
        <taxon>Burkholderiales</taxon>
        <taxon>Comamonadaceae</taxon>
        <taxon>Brachymonas</taxon>
    </lineage>
</organism>
<name>A0A1H8JZ67_9BURK</name>
<gene>
    <name evidence="2" type="ORF">SAMN02745977_02203</name>
</gene>
<dbReference type="Proteomes" id="UP000199531">
    <property type="component" value="Unassembled WGS sequence"/>
</dbReference>
<evidence type="ECO:0000313" key="3">
    <source>
        <dbReference type="Proteomes" id="UP000199531"/>
    </source>
</evidence>
<feature type="region of interest" description="Disordered" evidence="1">
    <location>
        <begin position="326"/>
        <end position="350"/>
    </location>
</feature>
<feature type="region of interest" description="Disordered" evidence="1">
    <location>
        <begin position="88"/>
        <end position="117"/>
    </location>
</feature>
<keyword evidence="3" id="KW-1185">Reference proteome</keyword>
<accession>A0A1H8JZ67</accession>
<dbReference type="STRING" id="1121117.SAMN02745977_02203"/>
<proteinExistence type="predicted"/>
<feature type="region of interest" description="Disordered" evidence="1">
    <location>
        <begin position="229"/>
        <end position="257"/>
    </location>
</feature>
<feature type="region of interest" description="Disordered" evidence="1">
    <location>
        <begin position="27"/>
        <end position="46"/>
    </location>
</feature>
<evidence type="ECO:0000313" key="2">
    <source>
        <dbReference type="EMBL" id="SEN85993.1"/>
    </source>
</evidence>
<dbReference type="EMBL" id="FOCW01000008">
    <property type="protein sequence ID" value="SEN85993.1"/>
    <property type="molecule type" value="Genomic_DNA"/>
</dbReference>